<protein>
    <submittedName>
        <fullName evidence="1">Uncharacterized protein</fullName>
    </submittedName>
</protein>
<gene>
    <name evidence="1" type="ORF">EOD42_17105</name>
</gene>
<sequence>MRRRTLLAAASLLATPAIRRAEAQRPAPPHSWIFGSWIGGQFPPGDGNTTECFGGATVIFTRDVVLRASALDIAYRQRVIETVALIPDGLEFRFAPAAAQGGVLASRLPPDIGFSCDNNPDLLRVQRRGPNEIAFPGCVEFPAILRRCTTPG</sequence>
<comment type="caution">
    <text evidence="1">The sequence shown here is derived from an EMBL/GenBank/DDBJ whole genome shotgun (WGS) entry which is preliminary data.</text>
</comment>
<proteinExistence type="predicted"/>
<dbReference type="EMBL" id="SACL01000006">
    <property type="protein sequence ID" value="RVT95301.1"/>
    <property type="molecule type" value="Genomic_DNA"/>
</dbReference>
<keyword evidence="2" id="KW-1185">Reference proteome</keyword>
<accession>A0A437MCD3</accession>
<organism evidence="1 2">
    <name type="scientific">Rhodovarius crocodyli</name>
    <dbReference type="NCBI Taxonomy" id="1979269"/>
    <lineage>
        <taxon>Bacteria</taxon>
        <taxon>Pseudomonadati</taxon>
        <taxon>Pseudomonadota</taxon>
        <taxon>Alphaproteobacteria</taxon>
        <taxon>Acetobacterales</taxon>
        <taxon>Roseomonadaceae</taxon>
        <taxon>Rhodovarius</taxon>
    </lineage>
</organism>
<dbReference type="OrthoDB" id="7274447at2"/>
<dbReference type="RefSeq" id="WP_127788789.1">
    <property type="nucleotide sequence ID" value="NZ_SACL01000006.1"/>
</dbReference>
<reference evidence="1 2" key="1">
    <citation type="submission" date="2019-01" db="EMBL/GenBank/DDBJ databases">
        <authorList>
            <person name="Chen W.-M."/>
        </authorList>
    </citation>
    <scope>NUCLEOTIDE SEQUENCE [LARGE SCALE GENOMIC DNA]</scope>
    <source>
        <strain evidence="1 2">CCP-6</strain>
    </source>
</reference>
<evidence type="ECO:0000313" key="2">
    <source>
        <dbReference type="Proteomes" id="UP000282957"/>
    </source>
</evidence>
<dbReference type="Proteomes" id="UP000282957">
    <property type="component" value="Unassembled WGS sequence"/>
</dbReference>
<evidence type="ECO:0000313" key="1">
    <source>
        <dbReference type="EMBL" id="RVT95301.1"/>
    </source>
</evidence>
<dbReference type="AlphaFoldDB" id="A0A437MCD3"/>
<name>A0A437MCD3_9PROT</name>